<protein>
    <recommendedName>
        <fullName evidence="3">LysM domain-containing protein</fullName>
    </recommendedName>
</protein>
<dbReference type="CDD" id="cd00118">
    <property type="entry name" value="LysM"/>
    <property type="match status" value="1"/>
</dbReference>
<keyword evidence="2" id="KW-1185">Reference proteome</keyword>
<dbReference type="Pfam" id="PF10934">
    <property type="entry name" value="Sheath_initiator"/>
    <property type="match status" value="1"/>
</dbReference>
<organism evidence="1 2">
    <name type="scientific">Gordoniibacillus kamchatkensis</name>
    <dbReference type="NCBI Taxonomy" id="1590651"/>
    <lineage>
        <taxon>Bacteria</taxon>
        <taxon>Bacillati</taxon>
        <taxon>Bacillota</taxon>
        <taxon>Bacilli</taxon>
        <taxon>Bacillales</taxon>
        <taxon>Paenibacillaceae</taxon>
        <taxon>Gordoniibacillus</taxon>
    </lineage>
</organism>
<sequence>MKLSTYTVAQGDTLEVVSTKLLGSRDRVSELIQINRLRYPYISDNPIDQFARPKGNVFLTEKVSAPTSLRINNSNSIVIAPNDTVFLLQGDDYGSAIVEAVNGNTIVLSSAIQGNFDQSAIAIIYANQENVTTQVLRTGDTLLYPVNSQQNSGMNTLVFGTDWRLDDNGFLQKQDGDISTISGADNLTQALKMRFKTPLGALNLHPDYGNSLFSILGEAGAPYFKSLASHYLEQCALQDIRVQSAKISEFIITPEAFFATATIVPVGSQDPINQPITIPIGGR</sequence>
<comment type="caution">
    <text evidence="1">The sequence shown here is derived from an EMBL/GenBank/DDBJ whole genome shotgun (WGS) entry which is preliminary data.</text>
</comment>
<gene>
    <name evidence="1" type="ORF">SD70_02570</name>
</gene>
<proteinExistence type="predicted"/>
<evidence type="ECO:0000313" key="1">
    <source>
        <dbReference type="EMBL" id="KIL42087.1"/>
    </source>
</evidence>
<reference evidence="1 2" key="1">
    <citation type="submission" date="2014-12" db="EMBL/GenBank/DDBJ databases">
        <title>Draft genome sequence of Paenibacillus kamchatkensis strain B-2647.</title>
        <authorList>
            <person name="Karlyshev A.V."/>
            <person name="Kudryashova E.B."/>
        </authorList>
    </citation>
    <scope>NUCLEOTIDE SEQUENCE [LARGE SCALE GENOMIC DNA]</scope>
    <source>
        <strain evidence="1 2">VKM B-2647</strain>
    </source>
</reference>
<accession>A0ABR5AP04</accession>
<dbReference type="Gene3D" id="3.10.450.40">
    <property type="match status" value="1"/>
</dbReference>
<evidence type="ECO:0000313" key="2">
    <source>
        <dbReference type="Proteomes" id="UP000031967"/>
    </source>
</evidence>
<dbReference type="Proteomes" id="UP000031967">
    <property type="component" value="Unassembled WGS sequence"/>
</dbReference>
<dbReference type="InterPro" id="IPR018392">
    <property type="entry name" value="LysM"/>
</dbReference>
<evidence type="ECO:0008006" key="3">
    <source>
        <dbReference type="Google" id="ProtNLM"/>
    </source>
</evidence>
<dbReference type="RefSeq" id="WP_041045379.1">
    <property type="nucleotide sequence ID" value="NZ_JXAK01000003.1"/>
</dbReference>
<dbReference type="InterPro" id="IPR020288">
    <property type="entry name" value="Sheath_initiator"/>
</dbReference>
<dbReference type="EMBL" id="JXAK01000003">
    <property type="protein sequence ID" value="KIL42087.1"/>
    <property type="molecule type" value="Genomic_DNA"/>
</dbReference>
<dbReference type="SUPFAM" id="SSF160719">
    <property type="entry name" value="gpW/gp25-like"/>
    <property type="match status" value="1"/>
</dbReference>
<name>A0ABR5AP04_9BACL</name>